<evidence type="ECO:0000256" key="3">
    <source>
        <dbReference type="SAM" id="MobiDB-lite"/>
    </source>
</evidence>
<dbReference type="GO" id="GO:0000407">
    <property type="term" value="C:phagophore assembly site"/>
    <property type="evidence" value="ECO:0007669"/>
    <property type="project" value="TreeGrafter"/>
</dbReference>
<feature type="domain" description="PI3K/PI4K catalytic" evidence="4">
    <location>
        <begin position="167"/>
        <end position="466"/>
    </location>
</feature>
<gene>
    <name evidence="6" type="ORF">THAOC_11036</name>
</gene>
<dbReference type="Pfam" id="PF00613">
    <property type="entry name" value="PI3Ka"/>
    <property type="match status" value="1"/>
</dbReference>
<dbReference type="OrthoDB" id="67688at2759"/>
<dbReference type="InterPro" id="IPR018936">
    <property type="entry name" value="PI3/4_kinase_CS"/>
</dbReference>
<keyword evidence="1" id="KW-0808">Transferase</keyword>
<organism evidence="6 7">
    <name type="scientific">Thalassiosira oceanica</name>
    <name type="common">Marine diatom</name>
    <dbReference type="NCBI Taxonomy" id="159749"/>
    <lineage>
        <taxon>Eukaryota</taxon>
        <taxon>Sar</taxon>
        <taxon>Stramenopiles</taxon>
        <taxon>Ochrophyta</taxon>
        <taxon>Bacillariophyta</taxon>
        <taxon>Coscinodiscophyceae</taxon>
        <taxon>Thalassiosirophycidae</taxon>
        <taxon>Thalassiosirales</taxon>
        <taxon>Thalassiosiraceae</taxon>
        <taxon>Thalassiosira</taxon>
    </lineage>
</organism>
<feature type="domain" description="PIK helical" evidence="5">
    <location>
        <begin position="1"/>
        <end position="67"/>
    </location>
</feature>
<proteinExistence type="predicted"/>
<dbReference type="FunFam" id="3.30.1010.10:FF:000016">
    <property type="entry name" value="Phosphatidylinositol 3-kinase catalytic subunit type 3"/>
    <property type="match status" value="1"/>
</dbReference>
<dbReference type="SMART" id="SM00146">
    <property type="entry name" value="PI3Kc"/>
    <property type="match status" value="1"/>
</dbReference>
<dbReference type="EMBL" id="AGNL01012494">
    <property type="protein sequence ID" value="EJK67865.1"/>
    <property type="molecule type" value="Genomic_DNA"/>
</dbReference>
<dbReference type="GO" id="GO:0000045">
    <property type="term" value="P:autophagosome assembly"/>
    <property type="evidence" value="ECO:0007669"/>
    <property type="project" value="TreeGrafter"/>
</dbReference>
<feature type="region of interest" description="Disordered" evidence="3">
    <location>
        <begin position="79"/>
        <end position="99"/>
    </location>
</feature>
<keyword evidence="7" id="KW-1185">Reference proteome</keyword>
<dbReference type="PROSITE" id="PS51545">
    <property type="entry name" value="PIK_HELICAL"/>
    <property type="match status" value="1"/>
</dbReference>
<dbReference type="Gene3D" id="3.30.1010.10">
    <property type="entry name" value="Phosphatidylinositol 3-kinase Catalytic Subunit, Chain A, domain 4"/>
    <property type="match status" value="1"/>
</dbReference>
<dbReference type="Gene3D" id="1.10.1070.11">
    <property type="entry name" value="Phosphatidylinositol 3-/4-kinase, catalytic domain"/>
    <property type="match status" value="1"/>
</dbReference>
<dbReference type="PANTHER" id="PTHR10048">
    <property type="entry name" value="PHOSPHATIDYLINOSITOL KINASE"/>
    <property type="match status" value="1"/>
</dbReference>
<dbReference type="PROSITE" id="PS00916">
    <property type="entry name" value="PI3_4_KINASE_2"/>
    <property type="match status" value="1"/>
</dbReference>
<dbReference type="InterPro" id="IPR000403">
    <property type="entry name" value="PI3/4_kinase_cat_dom"/>
</dbReference>
<feature type="non-terminal residue" evidence="6">
    <location>
        <position position="1"/>
    </location>
</feature>
<reference evidence="6 7" key="1">
    <citation type="journal article" date="2012" name="Genome Biol.">
        <title>Genome and low-iron response of an oceanic diatom adapted to chronic iron limitation.</title>
        <authorList>
            <person name="Lommer M."/>
            <person name="Specht M."/>
            <person name="Roy A.S."/>
            <person name="Kraemer L."/>
            <person name="Andreson R."/>
            <person name="Gutowska M.A."/>
            <person name="Wolf J."/>
            <person name="Bergner S.V."/>
            <person name="Schilhabel M.B."/>
            <person name="Klostermeier U.C."/>
            <person name="Beiko R.G."/>
            <person name="Rosenstiel P."/>
            <person name="Hippler M."/>
            <person name="Laroche J."/>
        </authorList>
    </citation>
    <scope>NUCLEOTIDE SEQUENCE [LARGE SCALE GENOMIC DNA]</scope>
    <source>
        <strain evidence="6 7">CCMP1005</strain>
    </source>
</reference>
<dbReference type="Proteomes" id="UP000266841">
    <property type="component" value="Unassembled WGS sequence"/>
</dbReference>
<dbReference type="PANTHER" id="PTHR10048:SF7">
    <property type="entry name" value="PHOSPHATIDYLINOSITOL 3-KINASE CATALYTIC SUBUNIT TYPE 3"/>
    <property type="match status" value="1"/>
</dbReference>
<dbReference type="GO" id="GO:0005777">
    <property type="term" value="C:peroxisome"/>
    <property type="evidence" value="ECO:0007669"/>
    <property type="project" value="TreeGrafter"/>
</dbReference>
<dbReference type="GO" id="GO:0006897">
    <property type="term" value="P:endocytosis"/>
    <property type="evidence" value="ECO:0007669"/>
    <property type="project" value="TreeGrafter"/>
</dbReference>
<dbReference type="GO" id="GO:0034271">
    <property type="term" value="C:phosphatidylinositol 3-kinase complex, class III, type I"/>
    <property type="evidence" value="ECO:0007669"/>
    <property type="project" value="TreeGrafter"/>
</dbReference>
<dbReference type="InterPro" id="IPR001263">
    <property type="entry name" value="PI3K_accessory_dom"/>
</dbReference>
<accession>K0SR36</accession>
<dbReference type="PROSITE" id="PS50290">
    <property type="entry name" value="PI3_4_KINASE_3"/>
    <property type="match status" value="1"/>
</dbReference>
<evidence type="ECO:0000313" key="7">
    <source>
        <dbReference type="Proteomes" id="UP000266841"/>
    </source>
</evidence>
<feature type="compositionally biased region" description="Acidic residues" evidence="3">
    <location>
        <begin position="81"/>
        <end position="97"/>
    </location>
</feature>
<sequence>KYEEDVPGGGAGGGAPRTSPSLSSFLIGRAAESVELANYLYWYLRVEMANPVYESHYREVYEEFRERLSRVKVRDRAIVKEEDEGGEEDGAAGDDDGPAATLWDLLADQDDFITGIMECQSEARLARGKKDAKEAAFRDLLERRGLGRIPRPVPLPSDPRVWVRGVDPGSIRMFKSALYPAVLDFVVDEDRGGGEGGGDEETAPAAAAAPTIKVMVKTGDDLRQDQLVIMMIRLMDRLLKRSALDLCLRPYSILAMPDDSGLMEFVNDSVPVSQVLASHSGNSILSYFRSVAPSPGGDDGGGGGGGSRGVRPEVLQAYVRSCAGYCVLTYLLGVGDRHLDNIMIQPTGNFFHIGECLLFLPEPDIFGLFCSNASSAWVHVLGERGPRRACTEICFSLPPTVHFSWQIGLSIACIQTLGSYSDGIQSHSRRHSGSQRRYVEAFFYPRTDVSASSPMFRAHVETLIRI</sequence>
<dbReference type="InterPro" id="IPR016024">
    <property type="entry name" value="ARM-type_fold"/>
</dbReference>
<dbReference type="AlphaFoldDB" id="K0SR36"/>
<evidence type="ECO:0000259" key="5">
    <source>
        <dbReference type="PROSITE" id="PS51545"/>
    </source>
</evidence>
<comment type="caution">
    <text evidence="6">The sequence shown here is derived from an EMBL/GenBank/DDBJ whole genome shotgun (WGS) entry which is preliminary data.</text>
</comment>
<evidence type="ECO:0008006" key="8">
    <source>
        <dbReference type="Google" id="ProtNLM"/>
    </source>
</evidence>
<evidence type="ECO:0000313" key="6">
    <source>
        <dbReference type="EMBL" id="EJK67865.1"/>
    </source>
</evidence>
<dbReference type="GO" id="GO:0016303">
    <property type="term" value="F:1-phosphatidylinositol-3-kinase activity"/>
    <property type="evidence" value="ECO:0007669"/>
    <property type="project" value="TreeGrafter"/>
</dbReference>
<name>K0SR36_THAOC</name>
<protein>
    <recommendedName>
        <fullName evidence="8">PI3K/PI4K catalytic domain-containing protein</fullName>
    </recommendedName>
</protein>
<dbReference type="InterPro" id="IPR042236">
    <property type="entry name" value="PI3K_accessory_sf"/>
</dbReference>
<dbReference type="InterPro" id="IPR036940">
    <property type="entry name" value="PI3/4_kinase_cat_sf"/>
</dbReference>
<dbReference type="Gene3D" id="1.25.40.70">
    <property type="entry name" value="Phosphatidylinositol 3-kinase, accessory domain (PIK)"/>
    <property type="match status" value="1"/>
</dbReference>
<dbReference type="SUPFAM" id="SSF48371">
    <property type="entry name" value="ARM repeat"/>
    <property type="match status" value="1"/>
</dbReference>
<dbReference type="InterPro" id="IPR015433">
    <property type="entry name" value="PI3/4_kinase"/>
</dbReference>
<dbReference type="eggNOG" id="KOG0906">
    <property type="taxonomic scope" value="Eukaryota"/>
</dbReference>
<dbReference type="InterPro" id="IPR011009">
    <property type="entry name" value="Kinase-like_dom_sf"/>
</dbReference>
<keyword evidence="2" id="KW-0418">Kinase</keyword>
<evidence type="ECO:0000259" key="4">
    <source>
        <dbReference type="PROSITE" id="PS50290"/>
    </source>
</evidence>
<dbReference type="GO" id="GO:0048015">
    <property type="term" value="P:phosphatidylinositol-mediated signaling"/>
    <property type="evidence" value="ECO:0007669"/>
    <property type="project" value="TreeGrafter"/>
</dbReference>
<dbReference type="GO" id="GO:0034272">
    <property type="term" value="C:phosphatidylinositol 3-kinase complex, class III, type II"/>
    <property type="evidence" value="ECO:0007669"/>
    <property type="project" value="TreeGrafter"/>
</dbReference>
<dbReference type="SUPFAM" id="SSF56112">
    <property type="entry name" value="Protein kinase-like (PK-like)"/>
    <property type="match status" value="1"/>
</dbReference>
<evidence type="ECO:0000256" key="2">
    <source>
        <dbReference type="ARBA" id="ARBA00022777"/>
    </source>
</evidence>
<evidence type="ECO:0000256" key="1">
    <source>
        <dbReference type="ARBA" id="ARBA00022679"/>
    </source>
</evidence>
<dbReference type="GO" id="GO:0005768">
    <property type="term" value="C:endosome"/>
    <property type="evidence" value="ECO:0007669"/>
    <property type="project" value="TreeGrafter"/>
</dbReference>
<dbReference type="Pfam" id="PF00454">
    <property type="entry name" value="PI3_PI4_kinase"/>
    <property type="match status" value="1"/>
</dbReference>